<gene>
    <name evidence="1" type="ORF">C4N18_11285</name>
</gene>
<dbReference type="RefSeq" id="WP_005948116.1">
    <property type="nucleotide sequence ID" value="NZ_CP028103.1"/>
</dbReference>
<sequence>MATLKDYPLGECEVKYTLDGESDAVILGLTLKESDAVFTNTFDIFKVEMDQMEGPYKSKVIPSETTFKCSIWLNEDIVTKLSNVYEKGATGTAFSTAGKEMKFGKLEIHPLSAGTSKEYDIIGPRVFCKIDTNISFKKDGQAKCDLTFEFSSDENPDSETYRKLFTIGKYTKPSGIGG</sequence>
<dbReference type="EMBL" id="CP028103">
    <property type="protein sequence ID" value="AVQ31767.1"/>
    <property type="molecule type" value="Genomic_DNA"/>
</dbReference>
<proteinExistence type="predicted"/>
<name>A0ABN5JJD7_FUSVA</name>
<evidence type="ECO:0008006" key="3">
    <source>
        <dbReference type="Google" id="ProtNLM"/>
    </source>
</evidence>
<accession>A0ABN5JJD7</accession>
<dbReference type="Proteomes" id="UP000241238">
    <property type="component" value="Chromosome"/>
</dbReference>
<organism evidence="1 2">
    <name type="scientific">Fusobacterium varium ATCC 27725</name>
    <dbReference type="NCBI Taxonomy" id="469618"/>
    <lineage>
        <taxon>Bacteria</taxon>
        <taxon>Fusobacteriati</taxon>
        <taxon>Fusobacteriota</taxon>
        <taxon>Fusobacteriia</taxon>
        <taxon>Fusobacteriales</taxon>
        <taxon>Fusobacteriaceae</taxon>
        <taxon>Fusobacterium</taxon>
    </lineage>
</organism>
<reference evidence="2" key="1">
    <citation type="journal article" date="2018" name="MSphere">
        <title>Fusobacterium Genomics Using MinION and Illumina Sequencing Enables Genome Completion and Correction.</title>
        <authorList>
            <person name="Todd S.M."/>
            <person name="Settlage R.E."/>
            <person name="Lahmers K.K."/>
            <person name="Slade D.J."/>
        </authorList>
    </citation>
    <scope>NUCLEOTIDE SEQUENCE [LARGE SCALE GENOMIC DNA]</scope>
    <source>
        <strain evidence="2">ATCC 27725</strain>
    </source>
</reference>
<keyword evidence="2" id="KW-1185">Reference proteome</keyword>
<protein>
    <recommendedName>
        <fullName evidence="3">Phage major tail protein, phi13 family</fullName>
    </recommendedName>
</protein>
<dbReference type="GeneID" id="77468576"/>
<evidence type="ECO:0000313" key="2">
    <source>
        <dbReference type="Proteomes" id="UP000241238"/>
    </source>
</evidence>
<evidence type="ECO:0000313" key="1">
    <source>
        <dbReference type="EMBL" id="AVQ31767.1"/>
    </source>
</evidence>